<evidence type="ECO:0000313" key="3">
    <source>
        <dbReference type="Proteomes" id="UP000504615"/>
    </source>
</evidence>
<dbReference type="RefSeq" id="XP_011641847.1">
    <property type="nucleotide sequence ID" value="XM_011643545.2"/>
</dbReference>
<sequence length="167" mass="18878">MKALLFTVALFIVIEIEAYPGWVSYPVQMERGNNGNPGRGPPWAYPQQMQIPNNGYASNVEWVCQSPKTKNIMIIASDDTQQQQSTVPGRGPWWQWHNLPPGHQREHHQHGNRWTQPIIIVQETGKTDNNQVSSPLPTTTEIPNNMQTQSPPYHGGEGSIDIRFGEK</sequence>
<organism evidence="3 5">
    <name type="scientific">Pogonomyrmex barbatus</name>
    <name type="common">red harvester ant</name>
    <dbReference type="NCBI Taxonomy" id="144034"/>
    <lineage>
        <taxon>Eukaryota</taxon>
        <taxon>Metazoa</taxon>
        <taxon>Ecdysozoa</taxon>
        <taxon>Arthropoda</taxon>
        <taxon>Hexapoda</taxon>
        <taxon>Insecta</taxon>
        <taxon>Pterygota</taxon>
        <taxon>Neoptera</taxon>
        <taxon>Endopterygota</taxon>
        <taxon>Hymenoptera</taxon>
        <taxon>Apocrita</taxon>
        <taxon>Aculeata</taxon>
        <taxon>Formicoidea</taxon>
        <taxon>Formicidae</taxon>
        <taxon>Myrmicinae</taxon>
        <taxon>Pogonomyrmex</taxon>
    </lineage>
</organism>
<feature type="region of interest" description="Disordered" evidence="1">
    <location>
        <begin position="128"/>
        <end position="167"/>
    </location>
</feature>
<feature type="signal peptide" evidence="2">
    <location>
        <begin position="1"/>
        <end position="18"/>
    </location>
</feature>
<feature type="compositionally biased region" description="Polar residues" evidence="1">
    <location>
        <begin position="128"/>
        <end position="151"/>
    </location>
</feature>
<accession>A0A6I9XAR2</accession>
<reference evidence="4 5" key="1">
    <citation type="submission" date="2025-04" db="UniProtKB">
        <authorList>
            <consortium name="RefSeq"/>
        </authorList>
    </citation>
    <scope>IDENTIFICATION</scope>
</reference>
<dbReference type="AlphaFoldDB" id="A0A6I9XAR2"/>
<dbReference type="GeneID" id="105430158"/>
<evidence type="ECO:0000313" key="5">
    <source>
        <dbReference type="RefSeq" id="XP_011641846.1"/>
    </source>
</evidence>
<feature type="chain" id="PRO_5044636582" evidence="2">
    <location>
        <begin position="19"/>
        <end position="167"/>
    </location>
</feature>
<evidence type="ECO:0000313" key="7">
    <source>
        <dbReference type="RefSeq" id="XP_011641849.1"/>
    </source>
</evidence>
<dbReference type="RefSeq" id="XP_011641850.1">
    <property type="nucleotide sequence ID" value="XM_011643548.1"/>
</dbReference>
<dbReference type="KEGG" id="pbar:105430158"/>
<evidence type="ECO:0000256" key="2">
    <source>
        <dbReference type="SAM" id="SignalP"/>
    </source>
</evidence>
<evidence type="ECO:0000313" key="6">
    <source>
        <dbReference type="RefSeq" id="XP_011641847.1"/>
    </source>
</evidence>
<dbReference type="OrthoDB" id="7554657at2759"/>
<dbReference type="RefSeq" id="XP_011641846.1">
    <property type="nucleotide sequence ID" value="XM_011643544.2"/>
</dbReference>
<protein>
    <submittedName>
        <fullName evidence="4 5">Uncharacterized protein LOC105430158</fullName>
    </submittedName>
</protein>
<dbReference type="RefSeq" id="XP_011641845.1">
    <property type="nucleotide sequence ID" value="XM_011643543.2"/>
</dbReference>
<name>A0A6I9XAR2_9HYME</name>
<evidence type="ECO:0000313" key="4">
    <source>
        <dbReference type="RefSeq" id="XP_011641845.1"/>
    </source>
</evidence>
<keyword evidence="2" id="KW-0732">Signal</keyword>
<proteinExistence type="predicted"/>
<evidence type="ECO:0000313" key="8">
    <source>
        <dbReference type="RefSeq" id="XP_011641850.1"/>
    </source>
</evidence>
<evidence type="ECO:0000256" key="1">
    <source>
        <dbReference type="SAM" id="MobiDB-lite"/>
    </source>
</evidence>
<dbReference type="Proteomes" id="UP000504615">
    <property type="component" value="Unplaced"/>
</dbReference>
<keyword evidence="3" id="KW-1185">Reference proteome</keyword>
<dbReference type="RefSeq" id="XP_011641849.1">
    <property type="nucleotide sequence ID" value="XM_011643547.2"/>
</dbReference>
<gene>
    <name evidence="4 5 6 7 8" type="primary">LOC105430158</name>
</gene>